<protein>
    <submittedName>
        <fullName evidence="2">Transmembrane protein, putative</fullName>
    </submittedName>
</protein>
<keyword evidence="2" id="KW-0812">Transmembrane</keyword>
<sequence>MSLKIFFFPILLTLIGAGVYFTQLQKTDLKNLVPVTLSQYEKCLNNNIPTDSCTQSQVYQEYLQAFVETTMSETASDDCNKVKDIIRQGNPDAYINENNYFFKCYINDHIRKFANTNQCFFKTFYAPNYLICGGFDIYAFPPYTSYDINN</sequence>
<dbReference type="GeneID" id="7842235"/>
<dbReference type="KEGG" id="tet:TTHERM_00652550"/>
<dbReference type="AlphaFoldDB" id="Q23B23"/>
<proteinExistence type="predicted"/>
<dbReference type="HOGENOM" id="CLU_144474_0_0_1"/>
<evidence type="ECO:0000313" key="3">
    <source>
        <dbReference type="Proteomes" id="UP000009168"/>
    </source>
</evidence>
<evidence type="ECO:0000256" key="1">
    <source>
        <dbReference type="SAM" id="SignalP"/>
    </source>
</evidence>
<dbReference type="InParanoid" id="Q23B23"/>
<organism evidence="2 3">
    <name type="scientific">Tetrahymena thermophila (strain SB210)</name>
    <dbReference type="NCBI Taxonomy" id="312017"/>
    <lineage>
        <taxon>Eukaryota</taxon>
        <taxon>Sar</taxon>
        <taxon>Alveolata</taxon>
        <taxon>Ciliophora</taxon>
        <taxon>Intramacronucleata</taxon>
        <taxon>Oligohymenophorea</taxon>
        <taxon>Hymenostomatida</taxon>
        <taxon>Tetrahymenina</taxon>
        <taxon>Tetrahymenidae</taxon>
        <taxon>Tetrahymena</taxon>
    </lineage>
</organism>
<accession>Q23B23</accession>
<dbReference type="Proteomes" id="UP000009168">
    <property type="component" value="Unassembled WGS sequence"/>
</dbReference>
<feature type="chain" id="PRO_5004202055" evidence="1">
    <location>
        <begin position="18"/>
        <end position="150"/>
    </location>
</feature>
<name>Q23B23_TETTS</name>
<keyword evidence="3" id="KW-1185">Reference proteome</keyword>
<keyword evidence="1" id="KW-0732">Signal</keyword>
<reference evidence="3" key="1">
    <citation type="journal article" date="2006" name="PLoS Biol.">
        <title>Macronuclear genome sequence of the ciliate Tetrahymena thermophila, a model eukaryote.</title>
        <authorList>
            <person name="Eisen J.A."/>
            <person name="Coyne R.S."/>
            <person name="Wu M."/>
            <person name="Wu D."/>
            <person name="Thiagarajan M."/>
            <person name="Wortman J.R."/>
            <person name="Badger J.H."/>
            <person name="Ren Q."/>
            <person name="Amedeo P."/>
            <person name="Jones K.M."/>
            <person name="Tallon L.J."/>
            <person name="Delcher A.L."/>
            <person name="Salzberg S.L."/>
            <person name="Silva J.C."/>
            <person name="Haas B.J."/>
            <person name="Majoros W.H."/>
            <person name="Farzad M."/>
            <person name="Carlton J.M."/>
            <person name="Smith R.K. Jr."/>
            <person name="Garg J."/>
            <person name="Pearlman R.E."/>
            <person name="Karrer K.M."/>
            <person name="Sun L."/>
            <person name="Manning G."/>
            <person name="Elde N.C."/>
            <person name="Turkewitz A.P."/>
            <person name="Asai D.J."/>
            <person name="Wilkes D.E."/>
            <person name="Wang Y."/>
            <person name="Cai H."/>
            <person name="Collins K."/>
            <person name="Stewart B.A."/>
            <person name="Lee S.R."/>
            <person name="Wilamowska K."/>
            <person name="Weinberg Z."/>
            <person name="Ruzzo W.L."/>
            <person name="Wloga D."/>
            <person name="Gaertig J."/>
            <person name="Frankel J."/>
            <person name="Tsao C.-C."/>
            <person name="Gorovsky M.A."/>
            <person name="Keeling P.J."/>
            <person name="Waller R.F."/>
            <person name="Patron N.J."/>
            <person name="Cherry J.M."/>
            <person name="Stover N.A."/>
            <person name="Krieger C.J."/>
            <person name="del Toro C."/>
            <person name="Ryder H.F."/>
            <person name="Williamson S.C."/>
            <person name="Barbeau R.A."/>
            <person name="Hamilton E.P."/>
            <person name="Orias E."/>
        </authorList>
    </citation>
    <scope>NUCLEOTIDE SEQUENCE [LARGE SCALE GENOMIC DNA]</scope>
    <source>
        <strain evidence="3">SB210</strain>
    </source>
</reference>
<evidence type="ECO:0000313" key="2">
    <source>
        <dbReference type="EMBL" id="EAR93661.1"/>
    </source>
</evidence>
<dbReference type="RefSeq" id="XP_001013906.1">
    <property type="nucleotide sequence ID" value="XM_001013906.2"/>
</dbReference>
<keyword evidence="2" id="KW-0472">Membrane</keyword>
<dbReference type="EMBL" id="GG662720">
    <property type="protein sequence ID" value="EAR93661.1"/>
    <property type="molecule type" value="Genomic_DNA"/>
</dbReference>
<feature type="signal peptide" evidence="1">
    <location>
        <begin position="1"/>
        <end position="17"/>
    </location>
</feature>
<gene>
    <name evidence="2" type="ORF">TTHERM_00652550</name>
</gene>